<keyword evidence="3" id="KW-1185">Reference proteome</keyword>
<dbReference type="AlphaFoldDB" id="A0A4R2RIU8"/>
<dbReference type="Proteomes" id="UP000294813">
    <property type="component" value="Unassembled WGS sequence"/>
</dbReference>
<comment type="caution">
    <text evidence="2">The sequence shown here is derived from an EMBL/GenBank/DDBJ whole genome shotgun (WGS) entry which is preliminary data.</text>
</comment>
<dbReference type="Pfam" id="PF11823">
    <property type="entry name" value="Se_S_carrier"/>
    <property type="match status" value="1"/>
</dbReference>
<dbReference type="InterPro" id="IPR021778">
    <property type="entry name" value="Se/S_carrier-like"/>
</dbReference>
<protein>
    <submittedName>
        <fullName evidence="2">Uncharacterized protein DUF3343</fullName>
    </submittedName>
</protein>
<proteinExistence type="predicted"/>
<dbReference type="EMBL" id="SLXT01000024">
    <property type="protein sequence ID" value="TCP62067.1"/>
    <property type="molecule type" value="Genomic_DNA"/>
</dbReference>
<name>A0A4R2RIU8_9FIRM</name>
<organism evidence="2 3">
    <name type="scientific">Heliophilum fasciatum</name>
    <dbReference type="NCBI Taxonomy" id="35700"/>
    <lineage>
        <taxon>Bacteria</taxon>
        <taxon>Bacillati</taxon>
        <taxon>Bacillota</taxon>
        <taxon>Clostridia</taxon>
        <taxon>Eubacteriales</taxon>
        <taxon>Heliobacteriaceae</taxon>
        <taxon>Heliophilum</taxon>
    </lineage>
</organism>
<reference evidence="2 3" key="1">
    <citation type="submission" date="2019-03" db="EMBL/GenBank/DDBJ databases">
        <title>Genomic Encyclopedia of Type Strains, Phase IV (KMG-IV): sequencing the most valuable type-strain genomes for metagenomic binning, comparative biology and taxonomic classification.</title>
        <authorList>
            <person name="Goeker M."/>
        </authorList>
    </citation>
    <scope>NUCLEOTIDE SEQUENCE [LARGE SCALE GENOMIC DNA]</scope>
    <source>
        <strain evidence="2 3">DSM 11170</strain>
    </source>
</reference>
<evidence type="ECO:0000313" key="2">
    <source>
        <dbReference type="EMBL" id="TCP62067.1"/>
    </source>
</evidence>
<feature type="domain" description="Putative Se/S carrier protein-like" evidence="1">
    <location>
        <begin position="4"/>
        <end position="62"/>
    </location>
</feature>
<evidence type="ECO:0000259" key="1">
    <source>
        <dbReference type="Pfam" id="PF11823"/>
    </source>
</evidence>
<evidence type="ECO:0000313" key="3">
    <source>
        <dbReference type="Proteomes" id="UP000294813"/>
    </source>
</evidence>
<gene>
    <name evidence="2" type="ORF">EDD73_12441</name>
</gene>
<accession>A0A4R2RIU8</accession>
<sequence length="84" mass="9558">MCPIITFASYQEAIAAEYLLIEEQIPCLVVPLPPSLRAGCGIALRIFLEDVPRIQSLIAKQPWQVIYYTWEVSLAEWQVCAFVM</sequence>